<feature type="region of interest" description="Disordered" evidence="7">
    <location>
        <begin position="114"/>
        <end position="190"/>
    </location>
</feature>
<feature type="region of interest" description="Disordered" evidence="7">
    <location>
        <begin position="1"/>
        <end position="25"/>
    </location>
</feature>
<evidence type="ECO:0000256" key="1">
    <source>
        <dbReference type="ARBA" id="ARBA00022723"/>
    </source>
</evidence>
<feature type="compositionally biased region" description="Basic and acidic residues" evidence="7">
    <location>
        <begin position="225"/>
        <end position="236"/>
    </location>
</feature>
<reference evidence="8" key="1">
    <citation type="journal article" date="2023" name="Mol. Phylogenet. Evol.">
        <title>Genome-scale phylogeny and comparative genomics of the fungal order Sordariales.</title>
        <authorList>
            <person name="Hensen N."/>
            <person name="Bonometti L."/>
            <person name="Westerberg I."/>
            <person name="Brannstrom I.O."/>
            <person name="Guillou S."/>
            <person name="Cros-Aarteil S."/>
            <person name="Calhoun S."/>
            <person name="Haridas S."/>
            <person name="Kuo A."/>
            <person name="Mondo S."/>
            <person name="Pangilinan J."/>
            <person name="Riley R."/>
            <person name="LaButti K."/>
            <person name="Andreopoulos B."/>
            <person name="Lipzen A."/>
            <person name="Chen C."/>
            <person name="Yan M."/>
            <person name="Daum C."/>
            <person name="Ng V."/>
            <person name="Clum A."/>
            <person name="Steindorff A."/>
            <person name="Ohm R.A."/>
            <person name="Martin F."/>
            <person name="Silar P."/>
            <person name="Natvig D.O."/>
            <person name="Lalanne C."/>
            <person name="Gautier V."/>
            <person name="Ament-Velasquez S.L."/>
            <person name="Kruys A."/>
            <person name="Hutchinson M.I."/>
            <person name="Powell A.J."/>
            <person name="Barry K."/>
            <person name="Miller A.N."/>
            <person name="Grigoriev I.V."/>
            <person name="Debuchy R."/>
            <person name="Gladieux P."/>
            <person name="Hiltunen Thoren M."/>
            <person name="Johannesson H."/>
        </authorList>
    </citation>
    <scope>NUCLEOTIDE SEQUENCE</scope>
    <source>
        <strain evidence="8">CBS 141.50</strain>
    </source>
</reference>
<evidence type="ECO:0000256" key="3">
    <source>
        <dbReference type="ARBA" id="ARBA00023015"/>
    </source>
</evidence>
<dbReference type="GO" id="GO:0046872">
    <property type="term" value="F:metal ion binding"/>
    <property type="evidence" value="ECO:0007669"/>
    <property type="project" value="UniProtKB-KW"/>
</dbReference>
<dbReference type="PANTHER" id="PTHR47659:SF4">
    <property type="entry name" value="ZN(II)2CYS6 TRANSCRIPTION FACTOR (EUROFUNG)"/>
    <property type="match status" value="1"/>
</dbReference>
<dbReference type="Proteomes" id="UP001302676">
    <property type="component" value="Unassembled WGS sequence"/>
</dbReference>
<evidence type="ECO:0000256" key="5">
    <source>
        <dbReference type="ARBA" id="ARBA00023163"/>
    </source>
</evidence>
<organism evidence="8 9">
    <name type="scientific">Dichotomopilus funicola</name>
    <dbReference type="NCBI Taxonomy" id="1934379"/>
    <lineage>
        <taxon>Eukaryota</taxon>
        <taxon>Fungi</taxon>
        <taxon>Dikarya</taxon>
        <taxon>Ascomycota</taxon>
        <taxon>Pezizomycotina</taxon>
        <taxon>Sordariomycetes</taxon>
        <taxon>Sordariomycetidae</taxon>
        <taxon>Sordariales</taxon>
        <taxon>Chaetomiaceae</taxon>
        <taxon>Dichotomopilus</taxon>
    </lineage>
</organism>
<keyword evidence="2" id="KW-0862">Zinc</keyword>
<feature type="region of interest" description="Disordered" evidence="7">
    <location>
        <begin position="357"/>
        <end position="379"/>
    </location>
</feature>
<feature type="region of interest" description="Disordered" evidence="7">
    <location>
        <begin position="40"/>
        <end position="84"/>
    </location>
</feature>
<keyword evidence="4" id="KW-0238">DNA-binding</keyword>
<feature type="region of interest" description="Disordered" evidence="7">
    <location>
        <begin position="222"/>
        <end position="263"/>
    </location>
</feature>
<evidence type="ECO:0000256" key="2">
    <source>
        <dbReference type="ARBA" id="ARBA00022833"/>
    </source>
</evidence>
<protein>
    <submittedName>
        <fullName evidence="8">Uncharacterized protein</fullName>
    </submittedName>
</protein>
<evidence type="ECO:0000256" key="6">
    <source>
        <dbReference type="ARBA" id="ARBA00023242"/>
    </source>
</evidence>
<name>A0AAN6ZQY4_9PEZI</name>
<sequence>MRLTGHGVDDSWTSFGQRRGIPGATLSGLDITRARIDCGGVADPGSYPSPPMSGSPPLPAKTSHGVAERSEGAHQTTTRDVYRGIPTTRSDERAHAGAAGEPPLFLSEASERGSYAFPRSDGPGTRSLPYPPALGQATSQPTAYMSGPETGATAHNQPGSLPPQAYPPTGHHGIGDAVQSTTPKPQRKAKGHVASACVPCKKAHLRTNKEGACVDVQHKKRGRPRLRDDSQTKYEGARFGSTVDSMRRPLSSSYGPGPPPPGMVYDDPLRRIQSYRVLKSQPAEATAPRFPERGLVSDTNVFSTPLSIATARTPEEPVAYLTIGLEFSKASSSFLSGVGRTSVAGLEFTHVLTPEERPRATRLQQQAQEEQTRKDPAYLPPIFSDRTDAVIQSLGFSPEEVARHPLPWLDTFAFLGDDGQVRQVSVRAGLASQNSIYFVVLLLSRVSRSSYPTPSPSLREMSGSFEVGLQSYSQPTPLSATFDSRQPRLSDSGYDSRQPGPPPSGPLNMLPTRSPGLSSSTYGVSPNRPEYPITPRTYQTPRTDVHAAARPSQAADYQILPLPRIRSPPVSASQHPEPLQGQPQLPSLPPPPPYQPREETSRMGIGGLLEHPGTTRSA</sequence>
<evidence type="ECO:0000256" key="4">
    <source>
        <dbReference type="ARBA" id="ARBA00023125"/>
    </source>
</evidence>
<evidence type="ECO:0000256" key="7">
    <source>
        <dbReference type="SAM" id="MobiDB-lite"/>
    </source>
</evidence>
<feature type="compositionally biased region" description="Polar residues" evidence="7">
    <location>
        <begin position="475"/>
        <end position="495"/>
    </location>
</feature>
<dbReference type="GeneID" id="87822120"/>
<comment type="caution">
    <text evidence="8">The sequence shown here is derived from an EMBL/GenBank/DDBJ whole genome shotgun (WGS) entry which is preliminary data.</text>
</comment>
<evidence type="ECO:0000313" key="8">
    <source>
        <dbReference type="EMBL" id="KAK4146769.1"/>
    </source>
</evidence>
<feature type="compositionally biased region" description="Polar residues" evidence="7">
    <location>
        <begin position="515"/>
        <end position="524"/>
    </location>
</feature>
<evidence type="ECO:0000313" key="9">
    <source>
        <dbReference type="Proteomes" id="UP001302676"/>
    </source>
</evidence>
<keyword evidence="9" id="KW-1185">Reference proteome</keyword>
<dbReference type="EMBL" id="MU853559">
    <property type="protein sequence ID" value="KAK4146769.1"/>
    <property type="molecule type" value="Genomic_DNA"/>
</dbReference>
<dbReference type="RefSeq" id="XP_062640140.1">
    <property type="nucleotide sequence ID" value="XM_062785507.1"/>
</dbReference>
<dbReference type="PANTHER" id="PTHR47659">
    <property type="entry name" value="ZN(II)2CYS6 TRANSCRIPTION FACTOR (EUROFUNG)-RELATED"/>
    <property type="match status" value="1"/>
</dbReference>
<keyword evidence="1" id="KW-0479">Metal-binding</keyword>
<accession>A0AAN6ZQY4</accession>
<feature type="region of interest" description="Disordered" evidence="7">
    <location>
        <begin position="475"/>
        <end position="618"/>
    </location>
</feature>
<dbReference type="GO" id="GO:0003677">
    <property type="term" value="F:DNA binding"/>
    <property type="evidence" value="ECO:0007669"/>
    <property type="project" value="UniProtKB-KW"/>
</dbReference>
<gene>
    <name evidence="8" type="ORF">C8A04DRAFT_9500</name>
</gene>
<feature type="compositionally biased region" description="Pro residues" evidence="7">
    <location>
        <begin position="47"/>
        <end position="59"/>
    </location>
</feature>
<keyword evidence="6" id="KW-0539">Nucleus</keyword>
<keyword evidence="3" id="KW-0805">Transcription regulation</keyword>
<dbReference type="InterPro" id="IPR050335">
    <property type="entry name" value="ERT1_acuK_gluconeogen_tf"/>
</dbReference>
<proteinExistence type="predicted"/>
<reference evidence="8" key="2">
    <citation type="submission" date="2023-05" db="EMBL/GenBank/DDBJ databases">
        <authorList>
            <consortium name="Lawrence Berkeley National Laboratory"/>
            <person name="Steindorff A."/>
            <person name="Hensen N."/>
            <person name="Bonometti L."/>
            <person name="Westerberg I."/>
            <person name="Brannstrom I.O."/>
            <person name="Guillou S."/>
            <person name="Cros-Aarteil S."/>
            <person name="Calhoun S."/>
            <person name="Haridas S."/>
            <person name="Kuo A."/>
            <person name="Mondo S."/>
            <person name="Pangilinan J."/>
            <person name="Riley R."/>
            <person name="Labutti K."/>
            <person name="Andreopoulos B."/>
            <person name="Lipzen A."/>
            <person name="Chen C."/>
            <person name="Yanf M."/>
            <person name="Daum C."/>
            <person name="Ng V."/>
            <person name="Clum A."/>
            <person name="Ohm R."/>
            <person name="Martin F."/>
            <person name="Silar P."/>
            <person name="Natvig D."/>
            <person name="Lalanne C."/>
            <person name="Gautier V."/>
            <person name="Ament-Velasquez S.L."/>
            <person name="Kruys A."/>
            <person name="Hutchinson M.I."/>
            <person name="Powell A.J."/>
            <person name="Barry K."/>
            <person name="Miller A.N."/>
            <person name="Grigoriev I.V."/>
            <person name="Debuchy R."/>
            <person name="Gladieux P."/>
            <person name="Thoren M.H."/>
            <person name="Johannesson H."/>
        </authorList>
    </citation>
    <scope>NUCLEOTIDE SEQUENCE</scope>
    <source>
        <strain evidence="8">CBS 141.50</strain>
    </source>
</reference>
<feature type="compositionally biased region" description="Pro residues" evidence="7">
    <location>
        <begin position="586"/>
        <end position="595"/>
    </location>
</feature>
<keyword evidence="5" id="KW-0804">Transcription</keyword>
<dbReference type="AlphaFoldDB" id="A0AAN6ZQY4"/>
<feature type="compositionally biased region" description="Low complexity" evidence="7">
    <location>
        <begin position="574"/>
        <end position="585"/>
    </location>
</feature>